<keyword evidence="6" id="KW-0067">ATP-binding</keyword>
<dbReference type="InterPro" id="IPR003439">
    <property type="entry name" value="ABC_transporter-like_ATP-bd"/>
</dbReference>
<dbReference type="InterPro" id="IPR013525">
    <property type="entry name" value="ABC2_TM"/>
</dbReference>
<evidence type="ECO:0000256" key="4">
    <source>
        <dbReference type="ARBA" id="ARBA00022692"/>
    </source>
</evidence>
<gene>
    <name evidence="11" type="ORF">E1A91_D13G115000v1</name>
</gene>
<reference evidence="11 12" key="1">
    <citation type="submission" date="2019-07" db="EMBL/GenBank/DDBJ databases">
        <title>WGS assembly of Gossypium mustelinum.</title>
        <authorList>
            <person name="Chen Z.J."/>
            <person name="Sreedasyam A."/>
            <person name="Ando A."/>
            <person name="Song Q."/>
            <person name="De L."/>
            <person name="Hulse-Kemp A."/>
            <person name="Ding M."/>
            <person name="Ye W."/>
            <person name="Kirkbride R."/>
            <person name="Jenkins J."/>
            <person name="Plott C."/>
            <person name="Lovell J."/>
            <person name="Lin Y.-M."/>
            <person name="Vaughn R."/>
            <person name="Liu B."/>
            <person name="Li W."/>
            <person name="Simpson S."/>
            <person name="Scheffler B."/>
            <person name="Saski C."/>
            <person name="Grover C."/>
            <person name="Hu G."/>
            <person name="Conover J."/>
            <person name="Carlson J."/>
            <person name="Shu S."/>
            <person name="Boston L."/>
            <person name="Williams M."/>
            <person name="Peterson D."/>
            <person name="Mcgee K."/>
            <person name="Jones D."/>
            <person name="Wendel J."/>
            <person name="Stelly D."/>
            <person name="Grimwood J."/>
            <person name="Schmutz J."/>
        </authorList>
    </citation>
    <scope>NUCLEOTIDE SEQUENCE [LARGE SCALE GENOMIC DNA]</scope>
    <source>
        <strain evidence="11">1408120.09</strain>
    </source>
</reference>
<feature type="transmembrane region" description="Helical" evidence="9">
    <location>
        <begin position="509"/>
        <end position="530"/>
    </location>
</feature>
<evidence type="ECO:0000256" key="9">
    <source>
        <dbReference type="SAM" id="Phobius"/>
    </source>
</evidence>
<dbReference type="PANTHER" id="PTHR48041">
    <property type="entry name" value="ABC TRANSPORTER G FAMILY MEMBER 28"/>
    <property type="match status" value="1"/>
</dbReference>
<dbReference type="InterPro" id="IPR003593">
    <property type="entry name" value="AAA+_ATPase"/>
</dbReference>
<feature type="transmembrane region" description="Helical" evidence="9">
    <location>
        <begin position="399"/>
        <end position="420"/>
    </location>
</feature>
<keyword evidence="7 9" id="KW-1133">Transmembrane helix</keyword>
<keyword evidence="12" id="KW-1185">Reference proteome</keyword>
<organism evidence="11 12">
    <name type="scientific">Gossypium mustelinum</name>
    <name type="common">Cotton</name>
    <name type="synonym">Gossypium caicoense</name>
    <dbReference type="NCBI Taxonomy" id="34275"/>
    <lineage>
        <taxon>Eukaryota</taxon>
        <taxon>Viridiplantae</taxon>
        <taxon>Streptophyta</taxon>
        <taxon>Embryophyta</taxon>
        <taxon>Tracheophyta</taxon>
        <taxon>Spermatophyta</taxon>
        <taxon>Magnoliopsida</taxon>
        <taxon>eudicotyledons</taxon>
        <taxon>Gunneridae</taxon>
        <taxon>Pentapetalae</taxon>
        <taxon>rosids</taxon>
        <taxon>malvids</taxon>
        <taxon>Malvales</taxon>
        <taxon>Malvaceae</taxon>
        <taxon>Malvoideae</taxon>
        <taxon>Gossypium</taxon>
    </lineage>
</organism>
<dbReference type="InterPro" id="IPR043926">
    <property type="entry name" value="ABCG_dom"/>
</dbReference>
<dbReference type="GO" id="GO:0016887">
    <property type="term" value="F:ATP hydrolysis activity"/>
    <property type="evidence" value="ECO:0007669"/>
    <property type="project" value="InterPro"/>
</dbReference>
<dbReference type="Gene3D" id="3.40.50.300">
    <property type="entry name" value="P-loop containing nucleotide triphosphate hydrolases"/>
    <property type="match status" value="1"/>
</dbReference>
<dbReference type="InterPro" id="IPR027417">
    <property type="entry name" value="P-loop_NTPase"/>
</dbReference>
<dbReference type="Pfam" id="PF00005">
    <property type="entry name" value="ABC_tran"/>
    <property type="match status" value="1"/>
</dbReference>
<evidence type="ECO:0000259" key="10">
    <source>
        <dbReference type="PROSITE" id="PS50893"/>
    </source>
</evidence>
<dbReference type="PANTHER" id="PTHR48041:SF126">
    <property type="entry name" value="ABC TRANSPORTER G FAMILY MEMBER 20-LIKE"/>
    <property type="match status" value="1"/>
</dbReference>
<sequence length="685" mass="75752">MEIEELPCEEHHQILDVRIAGSSYPPFVLSFKNLTYDVKVSTKSGFPFRWKKPNVSSGNTTKSLLRGISGEAKEGETMAILGASGSGKSTLIDALANRISKQSLKGSITLNGEVLDSDVLKVISAYVMQDDLLFPMLTVEETLMFSAEFRLPRSVSKSKKKARVQGLIDQLGLRNAAKTVIGDEGHRGVSGGERRRVSIGIDIIHDPILLFLDEPTSGLDSASALMVVKVLQRIAEGGSIVIMSIHQPSSRILGLIDRLIILSQGRTLYSGSPSNLPQFFSDFGHPIPNNENPSEFALDLIRELEGTSSGTQILFEFNKTWKASSMDDNGGDDTISNRRCTLPLKDAIAKSISRGKLVSGGNGANHSSSVPSFANPFYIELMVLSKRLLTNSRRMPAKFAVRLGTITVTGIVLATMFWQLDDSPAGVQERLGCISISIATIFFNCITEVPTFIQERYIFMRETAYNAYRRSSYVLARSLTHIPLLFNLSVTLSLITFWTVGLTGGVPGFLFFFVTILASFWAGSSFAAFISGLIPDVFLAFVSGIAIVSYFLFLCGFLVARDRLPKYWLWFHYISLVKYPYEAILQNEFLDPTKCFVLGVQLFDQSALATLPAPVKSELLESLGRVVGRNITRSTCLTTGKDILKQQGIVELSKWKCVWVTVAWGFFFRILFYLTLLFGSKNKRK</sequence>
<evidence type="ECO:0000256" key="2">
    <source>
        <dbReference type="ARBA" id="ARBA00005814"/>
    </source>
</evidence>
<comment type="similarity">
    <text evidence="2">Belongs to the ABC transporter superfamily. ABCG family. Eye pigment precursor importer (TC 3.A.1.204) subfamily.</text>
</comment>
<keyword evidence="3" id="KW-0813">Transport</keyword>
<keyword evidence="4 9" id="KW-0812">Transmembrane</keyword>
<dbReference type="CDD" id="cd03213">
    <property type="entry name" value="ABCG_EPDR"/>
    <property type="match status" value="1"/>
</dbReference>
<dbReference type="SUPFAM" id="SSF52540">
    <property type="entry name" value="P-loop containing nucleoside triphosphate hydrolases"/>
    <property type="match status" value="1"/>
</dbReference>
<dbReference type="AlphaFoldDB" id="A0A5D2S1R0"/>
<feature type="transmembrane region" description="Helical" evidence="9">
    <location>
        <begin position="658"/>
        <end position="679"/>
    </location>
</feature>
<dbReference type="PROSITE" id="PS00211">
    <property type="entry name" value="ABC_TRANSPORTER_1"/>
    <property type="match status" value="1"/>
</dbReference>
<dbReference type="GO" id="GO:0140359">
    <property type="term" value="F:ABC-type transporter activity"/>
    <property type="evidence" value="ECO:0007669"/>
    <property type="project" value="InterPro"/>
</dbReference>
<evidence type="ECO:0000313" key="12">
    <source>
        <dbReference type="Proteomes" id="UP000323597"/>
    </source>
</evidence>
<feature type="transmembrane region" description="Helical" evidence="9">
    <location>
        <begin position="432"/>
        <end position="453"/>
    </location>
</feature>
<evidence type="ECO:0000256" key="5">
    <source>
        <dbReference type="ARBA" id="ARBA00022741"/>
    </source>
</evidence>
<dbReference type="SMART" id="SM00382">
    <property type="entry name" value="AAA"/>
    <property type="match status" value="1"/>
</dbReference>
<dbReference type="GO" id="GO:0005524">
    <property type="term" value="F:ATP binding"/>
    <property type="evidence" value="ECO:0007669"/>
    <property type="project" value="UniProtKB-KW"/>
</dbReference>
<dbReference type="InterPro" id="IPR017871">
    <property type="entry name" value="ABC_transporter-like_CS"/>
</dbReference>
<dbReference type="FunFam" id="3.40.50.300:FF:000530">
    <property type="entry name" value="ABC transporter G family member 6"/>
    <property type="match status" value="1"/>
</dbReference>
<dbReference type="EMBL" id="CM017661">
    <property type="protein sequence ID" value="TYI46563.1"/>
    <property type="molecule type" value="Genomic_DNA"/>
</dbReference>
<feature type="transmembrane region" description="Helical" evidence="9">
    <location>
        <begin position="474"/>
        <end position="497"/>
    </location>
</feature>
<feature type="domain" description="ABC transporter" evidence="10">
    <location>
        <begin position="50"/>
        <end position="289"/>
    </location>
</feature>
<evidence type="ECO:0000256" key="1">
    <source>
        <dbReference type="ARBA" id="ARBA00004141"/>
    </source>
</evidence>
<evidence type="ECO:0000256" key="7">
    <source>
        <dbReference type="ARBA" id="ARBA00022989"/>
    </source>
</evidence>
<name>A0A5D2S1R0_GOSMU</name>
<keyword evidence="8 9" id="KW-0472">Membrane</keyword>
<dbReference type="Proteomes" id="UP000323597">
    <property type="component" value="Chromosome D13"/>
</dbReference>
<dbReference type="InterPro" id="IPR050352">
    <property type="entry name" value="ABCG_transporters"/>
</dbReference>
<evidence type="ECO:0000256" key="8">
    <source>
        <dbReference type="ARBA" id="ARBA00023136"/>
    </source>
</evidence>
<dbReference type="GO" id="GO:0016020">
    <property type="term" value="C:membrane"/>
    <property type="evidence" value="ECO:0007669"/>
    <property type="project" value="UniProtKB-SubCell"/>
</dbReference>
<dbReference type="Pfam" id="PF19055">
    <property type="entry name" value="ABC2_membrane_7"/>
    <property type="match status" value="1"/>
</dbReference>
<keyword evidence="5" id="KW-0547">Nucleotide-binding</keyword>
<evidence type="ECO:0000256" key="6">
    <source>
        <dbReference type="ARBA" id="ARBA00022840"/>
    </source>
</evidence>
<feature type="transmembrane region" description="Helical" evidence="9">
    <location>
        <begin position="537"/>
        <end position="560"/>
    </location>
</feature>
<evidence type="ECO:0000313" key="11">
    <source>
        <dbReference type="EMBL" id="TYI46563.1"/>
    </source>
</evidence>
<evidence type="ECO:0000256" key="3">
    <source>
        <dbReference type="ARBA" id="ARBA00022448"/>
    </source>
</evidence>
<protein>
    <recommendedName>
        <fullName evidence="10">ABC transporter domain-containing protein</fullName>
    </recommendedName>
</protein>
<dbReference type="PROSITE" id="PS50893">
    <property type="entry name" value="ABC_TRANSPORTER_2"/>
    <property type="match status" value="1"/>
</dbReference>
<accession>A0A5D2S1R0</accession>
<proteinExistence type="inferred from homology"/>
<comment type="subcellular location">
    <subcellularLocation>
        <location evidence="1">Membrane</location>
        <topology evidence="1">Multi-pass membrane protein</topology>
    </subcellularLocation>
</comment>
<dbReference type="Pfam" id="PF01061">
    <property type="entry name" value="ABC2_membrane"/>
    <property type="match status" value="1"/>
</dbReference>